<dbReference type="OrthoDB" id="674775at2"/>
<dbReference type="AlphaFoldDB" id="A0A1G6RDS6"/>
<evidence type="ECO:0000313" key="1">
    <source>
        <dbReference type="EMBL" id="SDD02464.1"/>
    </source>
</evidence>
<gene>
    <name evidence="1" type="ORF">SAMN04487894_105238</name>
</gene>
<evidence type="ECO:0000313" key="2">
    <source>
        <dbReference type="Proteomes" id="UP000198757"/>
    </source>
</evidence>
<keyword evidence="2" id="KW-1185">Reference proteome</keyword>
<accession>A0A1G6RDS6</accession>
<name>A0A1G6RDS6_NIADE</name>
<dbReference type="Proteomes" id="UP000198757">
    <property type="component" value="Unassembled WGS sequence"/>
</dbReference>
<organism evidence="1 2">
    <name type="scientific">Niabella drilacis (strain DSM 25811 / CCM 8410 / CCUG 62505 / LMG 26954 / E90)</name>
    <dbReference type="NCBI Taxonomy" id="1285928"/>
    <lineage>
        <taxon>Bacteria</taxon>
        <taxon>Pseudomonadati</taxon>
        <taxon>Bacteroidota</taxon>
        <taxon>Chitinophagia</taxon>
        <taxon>Chitinophagales</taxon>
        <taxon>Chitinophagaceae</taxon>
        <taxon>Niabella</taxon>
    </lineage>
</organism>
<proteinExistence type="predicted"/>
<dbReference type="EMBL" id="FMZO01000005">
    <property type="protein sequence ID" value="SDD02464.1"/>
    <property type="molecule type" value="Genomic_DNA"/>
</dbReference>
<sequence length="112" mass="13052">MNENSKWCTVLMRLKMDNVLLKDWLSKAVSGQVSSDFVEQAEMFQQQFVEKDLIIDLLRRDIALLKEEIAIQGMTDANSRQYTALEEAVQHLLHEFQKMKCAFIDFVERGPN</sequence>
<protein>
    <submittedName>
        <fullName evidence="1">Uncharacterized protein</fullName>
    </submittedName>
</protein>
<reference evidence="2" key="1">
    <citation type="submission" date="2016-10" db="EMBL/GenBank/DDBJ databases">
        <authorList>
            <person name="Varghese N."/>
            <person name="Submissions S."/>
        </authorList>
    </citation>
    <scope>NUCLEOTIDE SEQUENCE [LARGE SCALE GENOMIC DNA]</scope>
    <source>
        <strain evidence="2">DSM 25811 / CCM 8410 / LMG 26954 / E90</strain>
    </source>
</reference>